<keyword evidence="1" id="KW-0521">NADP</keyword>
<dbReference type="InterPro" id="IPR036652">
    <property type="entry name" value="YjeF_N_dom_sf"/>
</dbReference>
<keyword evidence="1" id="KW-0413">Isomerase</keyword>
<keyword evidence="4" id="KW-1185">Reference proteome</keyword>
<dbReference type="EMBL" id="FWFZ01000061">
    <property type="protein sequence ID" value="SLN77760.1"/>
    <property type="molecule type" value="Genomic_DNA"/>
</dbReference>
<feature type="binding site" evidence="1">
    <location>
        <position position="76"/>
    </location>
    <ligand>
        <name>K(+)</name>
        <dbReference type="ChEBI" id="CHEBI:29103"/>
    </ligand>
</feature>
<feature type="domain" description="YjeF N-terminal" evidence="2">
    <location>
        <begin position="24"/>
        <end position="226"/>
    </location>
</feature>
<dbReference type="Proteomes" id="UP000193900">
    <property type="component" value="Unassembled WGS sequence"/>
</dbReference>
<name>A0A1Y5U093_9RHOB</name>
<comment type="cofactor">
    <cofactor evidence="1">
        <name>K(+)</name>
        <dbReference type="ChEBI" id="CHEBI:29103"/>
    </cofactor>
    <text evidence="1">Binds 1 potassium ion per subunit.</text>
</comment>
<dbReference type="GO" id="GO:0033962">
    <property type="term" value="P:P-body assembly"/>
    <property type="evidence" value="ECO:0007669"/>
    <property type="project" value="TreeGrafter"/>
</dbReference>
<accession>A0A1Y5U093</accession>
<dbReference type="GO" id="GO:0000932">
    <property type="term" value="C:P-body"/>
    <property type="evidence" value="ECO:0007669"/>
    <property type="project" value="TreeGrafter"/>
</dbReference>
<dbReference type="SUPFAM" id="SSF64153">
    <property type="entry name" value="YjeF N-terminal domain-like"/>
    <property type="match status" value="1"/>
</dbReference>
<evidence type="ECO:0000313" key="3">
    <source>
        <dbReference type="EMBL" id="SLN77760.1"/>
    </source>
</evidence>
<dbReference type="OrthoDB" id="9806925at2"/>
<dbReference type="PANTHER" id="PTHR13612">
    <property type="entry name" value="ENHANCER OF MRNA-DECAPPING PROTEIN 3"/>
    <property type="match status" value="1"/>
</dbReference>
<dbReference type="GO" id="GO:0003729">
    <property type="term" value="F:mRNA binding"/>
    <property type="evidence" value="ECO:0007669"/>
    <property type="project" value="TreeGrafter"/>
</dbReference>
<feature type="binding site" evidence="1">
    <location>
        <position position="169"/>
    </location>
    <ligand>
        <name>(6S)-NADPHX</name>
        <dbReference type="ChEBI" id="CHEBI:64076"/>
    </ligand>
</feature>
<dbReference type="PROSITE" id="PS51385">
    <property type="entry name" value="YJEF_N"/>
    <property type="match status" value="1"/>
</dbReference>
<comment type="catalytic activity">
    <reaction evidence="1">
        <text>(6R)-NADHX = (6S)-NADHX</text>
        <dbReference type="Rhea" id="RHEA:32215"/>
        <dbReference type="ChEBI" id="CHEBI:64074"/>
        <dbReference type="ChEBI" id="CHEBI:64075"/>
        <dbReference type="EC" id="5.1.99.6"/>
    </reaction>
</comment>
<dbReference type="Pfam" id="PF03853">
    <property type="entry name" value="YjeF_N"/>
    <property type="match status" value="1"/>
</dbReference>
<organism evidence="3 4">
    <name type="scientific">Roseisalinus antarcticus</name>
    <dbReference type="NCBI Taxonomy" id="254357"/>
    <lineage>
        <taxon>Bacteria</taxon>
        <taxon>Pseudomonadati</taxon>
        <taxon>Pseudomonadota</taxon>
        <taxon>Alphaproteobacteria</taxon>
        <taxon>Rhodobacterales</taxon>
        <taxon>Roseobacteraceae</taxon>
        <taxon>Roseisalinus</taxon>
    </lineage>
</organism>
<feature type="binding site" evidence="1">
    <location>
        <position position="172"/>
    </location>
    <ligand>
        <name>K(+)</name>
        <dbReference type="ChEBI" id="CHEBI:29103"/>
    </ligand>
</feature>
<comment type="caution">
    <text evidence="1">Lacks conserved residue(s) required for the propagation of feature annotation.</text>
</comment>
<proteinExistence type="inferred from homology"/>
<gene>
    <name evidence="3" type="primary">nnr_2</name>
    <name evidence="1" type="synonym">nnrE</name>
    <name evidence="3" type="ORF">ROA7023_04504</name>
</gene>
<feature type="binding site" evidence="1">
    <location>
        <begin position="75"/>
        <end position="79"/>
    </location>
    <ligand>
        <name>(6S)-NADPHX</name>
        <dbReference type="ChEBI" id="CHEBI:64076"/>
    </ligand>
</feature>
<protein>
    <recommendedName>
        <fullName evidence="1">NAD(P)H-hydrate epimerase</fullName>
        <ecNumber evidence="1">5.1.99.6</ecNumber>
    </recommendedName>
    <alternativeName>
        <fullName evidence="1">NAD(P)HX epimerase</fullName>
    </alternativeName>
</protein>
<evidence type="ECO:0000313" key="4">
    <source>
        <dbReference type="Proteomes" id="UP000193900"/>
    </source>
</evidence>
<dbReference type="GO" id="GO:0031087">
    <property type="term" value="P:deadenylation-independent decapping of nuclear-transcribed mRNA"/>
    <property type="evidence" value="ECO:0007669"/>
    <property type="project" value="TreeGrafter"/>
</dbReference>
<keyword evidence="1" id="KW-0547">Nucleotide-binding</keyword>
<sequence length="246" mass="25759">MTMERDDWQFPWAKGWPEIDRAGMVEVDRRMVETYGIALEKMMENAGRALATVAWRRWLVGRDAPRVTVLAGNGGNGGGALVAARRLAAWGACVEIVLARPATALAPVPAGQFAILKGMGIAVVEDPPEGAGLILDGLIGYSLSGAPIGRVADLITWANGSGTPILALDVPSGFDASTGRLAMPSVSANATVTLALPKRGLTDPAVRWAVGDLYLADISVPPALYATMACPIRTPSFAGEDILRIA</sequence>
<keyword evidence="1" id="KW-0520">NAD</keyword>
<feature type="binding site" evidence="1">
    <location>
        <position position="136"/>
    </location>
    <ligand>
        <name>K(+)</name>
        <dbReference type="ChEBI" id="CHEBI:29103"/>
    </ligand>
</feature>
<comment type="function">
    <text evidence="1">Catalyzes the epimerization of the S- and R-forms of NAD(P)HX, a damaged form of NAD(P)H that is a result of enzymatic or heat-dependent hydration. This is a prerequisite for the S-specific NAD(P)H-hydrate dehydratase to allow the repair of both epimers of NAD(P)HX.</text>
</comment>
<dbReference type="GO" id="GO:0052856">
    <property type="term" value="F:NAD(P)HX epimerase activity"/>
    <property type="evidence" value="ECO:0007669"/>
    <property type="project" value="UniProtKB-UniRule"/>
</dbReference>
<dbReference type="NCBIfam" id="TIGR00197">
    <property type="entry name" value="yjeF_nterm"/>
    <property type="match status" value="1"/>
</dbReference>
<reference evidence="3 4" key="1">
    <citation type="submission" date="2017-03" db="EMBL/GenBank/DDBJ databases">
        <authorList>
            <person name="Afonso C.L."/>
            <person name="Miller P.J."/>
            <person name="Scott M.A."/>
            <person name="Spackman E."/>
            <person name="Goraichik I."/>
            <person name="Dimitrov K.M."/>
            <person name="Suarez D.L."/>
            <person name="Swayne D.E."/>
        </authorList>
    </citation>
    <scope>NUCLEOTIDE SEQUENCE [LARGE SCALE GENOMIC DNA]</scope>
    <source>
        <strain evidence="3 4">CECT 7023</strain>
    </source>
</reference>
<comment type="similarity">
    <text evidence="1">Belongs to the NnrE/AIBP family.</text>
</comment>
<keyword evidence="1" id="KW-0630">Potassium</keyword>
<dbReference type="GO" id="GO:0000166">
    <property type="term" value="F:nucleotide binding"/>
    <property type="evidence" value="ECO:0007669"/>
    <property type="project" value="UniProtKB-KW"/>
</dbReference>
<dbReference type="GO" id="GO:0046872">
    <property type="term" value="F:metal ion binding"/>
    <property type="evidence" value="ECO:0007669"/>
    <property type="project" value="UniProtKB-KW"/>
</dbReference>
<keyword evidence="1" id="KW-0479">Metal-binding</keyword>
<dbReference type="RefSeq" id="WP_159458641.1">
    <property type="nucleotide sequence ID" value="NZ_FWFZ01000061.1"/>
</dbReference>
<dbReference type="HAMAP" id="MF_01966">
    <property type="entry name" value="NADHX_epimerase"/>
    <property type="match status" value="1"/>
</dbReference>
<dbReference type="PANTHER" id="PTHR13612:SF0">
    <property type="entry name" value="ENHANCER OF MRNA-DECAPPING PROTEIN 3"/>
    <property type="match status" value="1"/>
</dbReference>
<dbReference type="InterPro" id="IPR004443">
    <property type="entry name" value="YjeF_N_dom"/>
</dbReference>
<dbReference type="Gene3D" id="3.40.50.10260">
    <property type="entry name" value="YjeF N-terminal domain"/>
    <property type="match status" value="1"/>
</dbReference>
<evidence type="ECO:0000256" key="1">
    <source>
        <dbReference type="HAMAP-Rule" id="MF_01966"/>
    </source>
</evidence>
<comment type="catalytic activity">
    <reaction evidence="1">
        <text>(6R)-NADPHX = (6S)-NADPHX</text>
        <dbReference type="Rhea" id="RHEA:32227"/>
        <dbReference type="ChEBI" id="CHEBI:64076"/>
        <dbReference type="ChEBI" id="CHEBI:64077"/>
        <dbReference type="EC" id="5.1.99.6"/>
    </reaction>
</comment>
<dbReference type="EC" id="5.1.99.6" evidence="1"/>
<evidence type="ECO:0000259" key="2">
    <source>
        <dbReference type="PROSITE" id="PS51385"/>
    </source>
</evidence>
<dbReference type="AlphaFoldDB" id="A0A1Y5U093"/>